<sequence>MKKSLFLLITILSSVIIFSSCGASSEATSNMSQIQTNVTLSRKNYKIVGYVKGESKQTHVLGIGGLSRKSLSESAVSEMLSSINNETGAVAVINVNVQYKRQFYFFWSKTKAIANGTVIEFTE</sequence>
<dbReference type="PROSITE" id="PS51257">
    <property type="entry name" value="PROKAR_LIPOPROTEIN"/>
    <property type="match status" value="1"/>
</dbReference>
<dbReference type="InterPro" id="IPR046697">
    <property type="entry name" value="DUF6567"/>
</dbReference>
<dbReference type="RefSeq" id="WP_134437640.1">
    <property type="nucleotide sequence ID" value="NZ_AP028867.1"/>
</dbReference>
<name>A0A4Y8KWX1_9BACT</name>
<dbReference type="EMBL" id="SOML01000022">
    <property type="protein sequence ID" value="TFD91799.1"/>
    <property type="molecule type" value="Genomic_DNA"/>
</dbReference>
<evidence type="ECO:0000313" key="3">
    <source>
        <dbReference type="Proteomes" id="UP000297861"/>
    </source>
</evidence>
<protein>
    <recommendedName>
        <fullName evidence="4">Lipoprotein</fullName>
    </recommendedName>
</protein>
<proteinExistence type="predicted"/>
<dbReference type="Pfam" id="PF20205">
    <property type="entry name" value="DUF6567"/>
    <property type="match status" value="1"/>
</dbReference>
<organism evidence="2 3">
    <name type="scientific">Dysgonomonas capnocytophagoides</name>
    <dbReference type="NCBI Taxonomy" id="45254"/>
    <lineage>
        <taxon>Bacteria</taxon>
        <taxon>Pseudomonadati</taxon>
        <taxon>Bacteroidota</taxon>
        <taxon>Bacteroidia</taxon>
        <taxon>Bacteroidales</taxon>
        <taxon>Dysgonomonadaceae</taxon>
        <taxon>Dysgonomonas</taxon>
    </lineage>
</organism>
<dbReference type="AlphaFoldDB" id="A0A4Y8KWX1"/>
<feature type="chain" id="PRO_5021407503" description="Lipoprotein" evidence="1">
    <location>
        <begin position="23"/>
        <end position="123"/>
    </location>
</feature>
<comment type="caution">
    <text evidence="2">The sequence shown here is derived from an EMBL/GenBank/DDBJ whole genome shotgun (WGS) entry which is preliminary data.</text>
</comment>
<dbReference type="Proteomes" id="UP000297861">
    <property type="component" value="Unassembled WGS sequence"/>
</dbReference>
<keyword evidence="1" id="KW-0732">Signal</keyword>
<accession>A0A4Y8KWX1</accession>
<gene>
    <name evidence="2" type="ORF">E2605_19360</name>
</gene>
<dbReference type="OrthoDB" id="826430at2"/>
<evidence type="ECO:0000256" key="1">
    <source>
        <dbReference type="SAM" id="SignalP"/>
    </source>
</evidence>
<reference evidence="2 3" key="1">
    <citation type="submission" date="2019-03" db="EMBL/GenBank/DDBJ databases">
        <title>San Antonio Military Medical Center submission to MRSN (WRAIR), pending publication.</title>
        <authorList>
            <person name="Blyth D.M."/>
            <person name="Mccarthy S.L."/>
            <person name="Schall S.E."/>
            <person name="Stam J.A."/>
            <person name="Ong A.C."/>
            <person name="Mcgann P.T."/>
        </authorList>
    </citation>
    <scope>NUCLEOTIDE SEQUENCE [LARGE SCALE GENOMIC DNA]</scope>
    <source>
        <strain evidence="2 3">MRSN571793</strain>
    </source>
</reference>
<keyword evidence="3" id="KW-1185">Reference proteome</keyword>
<evidence type="ECO:0008006" key="4">
    <source>
        <dbReference type="Google" id="ProtNLM"/>
    </source>
</evidence>
<evidence type="ECO:0000313" key="2">
    <source>
        <dbReference type="EMBL" id="TFD91799.1"/>
    </source>
</evidence>
<feature type="signal peptide" evidence="1">
    <location>
        <begin position="1"/>
        <end position="22"/>
    </location>
</feature>